<dbReference type="PROSITE" id="PS50110">
    <property type="entry name" value="RESPONSE_REGULATORY"/>
    <property type="match status" value="1"/>
</dbReference>
<dbReference type="InterPro" id="IPR016032">
    <property type="entry name" value="Sig_transdc_resp-reg_C-effctor"/>
</dbReference>
<keyword evidence="2" id="KW-0805">Transcription regulation</keyword>
<dbReference type="GO" id="GO:0003677">
    <property type="term" value="F:DNA binding"/>
    <property type="evidence" value="ECO:0007669"/>
    <property type="project" value="UniProtKB-KW"/>
</dbReference>
<gene>
    <name evidence="8" type="ORF">SAMN04489716_1089</name>
</gene>
<dbReference type="CDD" id="cd06170">
    <property type="entry name" value="LuxR_C_like"/>
    <property type="match status" value="1"/>
</dbReference>
<evidence type="ECO:0000259" key="7">
    <source>
        <dbReference type="PROSITE" id="PS50110"/>
    </source>
</evidence>
<proteinExistence type="predicted"/>
<dbReference type="PROSITE" id="PS00622">
    <property type="entry name" value="HTH_LUXR_1"/>
    <property type="match status" value="1"/>
</dbReference>
<dbReference type="Pfam" id="PF00196">
    <property type="entry name" value="GerE"/>
    <property type="match status" value="1"/>
</dbReference>
<feature type="domain" description="Response regulatory" evidence="7">
    <location>
        <begin position="3"/>
        <end position="119"/>
    </location>
</feature>
<keyword evidence="1 5" id="KW-0597">Phosphoprotein</keyword>
<organism evidence="8 9">
    <name type="scientific">Actinoplanes derwentensis</name>
    <dbReference type="NCBI Taxonomy" id="113562"/>
    <lineage>
        <taxon>Bacteria</taxon>
        <taxon>Bacillati</taxon>
        <taxon>Actinomycetota</taxon>
        <taxon>Actinomycetes</taxon>
        <taxon>Micromonosporales</taxon>
        <taxon>Micromonosporaceae</taxon>
        <taxon>Actinoplanes</taxon>
    </lineage>
</organism>
<dbReference type="PANTHER" id="PTHR43214">
    <property type="entry name" value="TWO-COMPONENT RESPONSE REGULATOR"/>
    <property type="match status" value="1"/>
</dbReference>
<accession>A0A1H1TBK2</accession>
<dbReference type="InterPro" id="IPR001789">
    <property type="entry name" value="Sig_transdc_resp-reg_receiver"/>
</dbReference>
<dbReference type="GO" id="GO:0000160">
    <property type="term" value="P:phosphorelay signal transduction system"/>
    <property type="evidence" value="ECO:0007669"/>
    <property type="project" value="InterPro"/>
</dbReference>
<sequence>MIRILLADDQPLVRAGLNTVLASDPELQVVAEAADGRAALAGVERSRPDVALLDIRMPGMDGLTAAESLRASHPALRVMIITTFDEDRYIARALDAGVHGFLLKSGDPYELIGGIKAAMNGGTVLAPAVAHRIVHVLHGGELRNRLAARSGIQTLTPRERDVLALVGAGLPNAEIGRRLHLAEGTVKIHVSALLGKLGLTSRVQAAIYAYRAGLAE</sequence>
<evidence type="ECO:0000313" key="8">
    <source>
        <dbReference type="EMBL" id="SDS57441.1"/>
    </source>
</evidence>
<dbReference type="SUPFAM" id="SSF46894">
    <property type="entry name" value="C-terminal effector domain of the bipartite response regulators"/>
    <property type="match status" value="1"/>
</dbReference>
<feature type="domain" description="HTH luxR-type" evidence="6">
    <location>
        <begin position="148"/>
        <end position="213"/>
    </location>
</feature>
<evidence type="ECO:0000256" key="2">
    <source>
        <dbReference type="ARBA" id="ARBA00023015"/>
    </source>
</evidence>
<dbReference type="InterPro" id="IPR058245">
    <property type="entry name" value="NreC/VraR/RcsB-like_REC"/>
</dbReference>
<dbReference type="SUPFAM" id="SSF52172">
    <property type="entry name" value="CheY-like"/>
    <property type="match status" value="1"/>
</dbReference>
<keyword evidence="4" id="KW-0804">Transcription</keyword>
<evidence type="ECO:0000256" key="3">
    <source>
        <dbReference type="ARBA" id="ARBA00023125"/>
    </source>
</evidence>
<dbReference type="PRINTS" id="PR00038">
    <property type="entry name" value="HTHLUXR"/>
</dbReference>
<dbReference type="SMART" id="SM00448">
    <property type="entry name" value="REC"/>
    <property type="match status" value="1"/>
</dbReference>
<dbReference type="InterPro" id="IPR011006">
    <property type="entry name" value="CheY-like_superfamily"/>
</dbReference>
<dbReference type="PANTHER" id="PTHR43214:SF24">
    <property type="entry name" value="TRANSCRIPTIONAL REGULATORY PROTEIN NARL-RELATED"/>
    <property type="match status" value="1"/>
</dbReference>
<evidence type="ECO:0000256" key="4">
    <source>
        <dbReference type="ARBA" id="ARBA00023163"/>
    </source>
</evidence>
<evidence type="ECO:0000256" key="1">
    <source>
        <dbReference type="ARBA" id="ARBA00022553"/>
    </source>
</evidence>
<keyword evidence="9" id="KW-1185">Reference proteome</keyword>
<dbReference type="Gene3D" id="3.40.50.2300">
    <property type="match status" value="1"/>
</dbReference>
<protein>
    <submittedName>
        <fullName evidence="8">DNA-binding response regulator, NarL/FixJ family, contains REC and HTH domains</fullName>
    </submittedName>
</protein>
<dbReference type="CDD" id="cd17535">
    <property type="entry name" value="REC_NarL-like"/>
    <property type="match status" value="1"/>
</dbReference>
<keyword evidence="3 8" id="KW-0238">DNA-binding</keyword>
<name>A0A1H1TBK2_9ACTN</name>
<dbReference type="AlphaFoldDB" id="A0A1H1TBK2"/>
<dbReference type="InterPro" id="IPR000792">
    <property type="entry name" value="Tscrpt_reg_LuxR_C"/>
</dbReference>
<dbReference type="Pfam" id="PF00072">
    <property type="entry name" value="Response_reg"/>
    <property type="match status" value="1"/>
</dbReference>
<dbReference type="OrthoDB" id="9808843at2"/>
<dbReference type="PROSITE" id="PS50043">
    <property type="entry name" value="HTH_LUXR_2"/>
    <property type="match status" value="1"/>
</dbReference>
<dbReference type="SMART" id="SM00421">
    <property type="entry name" value="HTH_LUXR"/>
    <property type="match status" value="1"/>
</dbReference>
<dbReference type="Proteomes" id="UP000198688">
    <property type="component" value="Chromosome I"/>
</dbReference>
<dbReference type="STRING" id="113562.SAMN04489716_1089"/>
<reference evidence="8 9" key="1">
    <citation type="submission" date="2016-10" db="EMBL/GenBank/DDBJ databases">
        <authorList>
            <person name="de Groot N.N."/>
        </authorList>
    </citation>
    <scope>NUCLEOTIDE SEQUENCE [LARGE SCALE GENOMIC DNA]</scope>
    <source>
        <strain evidence="8 9">DSM 43941</strain>
    </source>
</reference>
<evidence type="ECO:0000259" key="6">
    <source>
        <dbReference type="PROSITE" id="PS50043"/>
    </source>
</evidence>
<dbReference type="RefSeq" id="WP_092542166.1">
    <property type="nucleotide sequence ID" value="NZ_BOMJ01000083.1"/>
</dbReference>
<dbReference type="GO" id="GO:0006355">
    <property type="term" value="P:regulation of DNA-templated transcription"/>
    <property type="evidence" value="ECO:0007669"/>
    <property type="project" value="InterPro"/>
</dbReference>
<evidence type="ECO:0000256" key="5">
    <source>
        <dbReference type="PROSITE-ProRule" id="PRU00169"/>
    </source>
</evidence>
<feature type="modified residue" description="4-aspartylphosphate" evidence="5">
    <location>
        <position position="54"/>
    </location>
</feature>
<evidence type="ECO:0000313" key="9">
    <source>
        <dbReference type="Proteomes" id="UP000198688"/>
    </source>
</evidence>
<dbReference type="InterPro" id="IPR039420">
    <property type="entry name" value="WalR-like"/>
</dbReference>
<dbReference type="EMBL" id="LT629758">
    <property type="protein sequence ID" value="SDS57441.1"/>
    <property type="molecule type" value="Genomic_DNA"/>
</dbReference>